<reference evidence="1" key="1">
    <citation type="submission" date="2021-10" db="EMBL/GenBank/DDBJ databases">
        <title>Psilocybe cubensis genome.</title>
        <authorList>
            <person name="Mckernan K.J."/>
            <person name="Crawford S."/>
            <person name="Trippe A."/>
            <person name="Kane L.T."/>
            <person name="Mclaughlin S."/>
        </authorList>
    </citation>
    <scope>NUCLEOTIDE SEQUENCE</scope>
    <source>
        <strain evidence="1">MGC-MH-2018</strain>
    </source>
</reference>
<name>A0ACB8HC26_PSICU</name>
<dbReference type="EMBL" id="JAFIQS020000002">
    <property type="protein sequence ID" value="KAH9485379.1"/>
    <property type="molecule type" value="Genomic_DNA"/>
</dbReference>
<proteinExistence type="predicted"/>
<accession>A0ACB8HC26</accession>
<evidence type="ECO:0000313" key="1">
    <source>
        <dbReference type="EMBL" id="KAH9485379.1"/>
    </source>
</evidence>
<gene>
    <name evidence="1" type="ORF">JR316_0002287</name>
</gene>
<protein>
    <submittedName>
        <fullName evidence="1">GTPase-activating protein GYP5</fullName>
    </submittedName>
</protein>
<keyword evidence="2" id="KW-1185">Reference proteome</keyword>
<organism evidence="1 2">
    <name type="scientific">Psilocybe cubensis</name>
    <name type="common">Psychedelic mushroom</name>
    <name type="synonym">Stropharia cubensis</name>
    <dbReference type="NCBI Taxonomy" id="181762"/>
    <lineage>
        <taxon>Eukaryota</taxon>
        <taxon>Fungi</taxon>
        <taxon>Dikarya</taxon>
        <taxon>Basidiomycota</taxon>
        <taxon>Agaricomycotina</taxon>
        <taxon>Agaricomycetes</taxon>
        <taxon>Agaricomycetidae</taxon>
        <taxon>Agaricales</taxon>
        <taxon>Agaricineae</taxon>
        <taxon>Strophariaceae</taxon>
        <taxon>Psilocybe</taxon>
    </lineage>
</organism>
<comment type="caution">
    <text evidence="1">The sequence shown here is derived from an EMBL/GenBank/DDBJ whole genome shotgun (WGS) entry which is preliminary data.</text>
</comment>
<dbReference type="Proteomes" id="UP000664032">
    <property type="component" value="Unassembled WGS sequence"/>
</dbReference>
<sequence length="1168" mass="129060">MSSEHTTFDLPIAVAAVDTPRPDPLDLDALRSPQVSQSFNDRSLARESVAVTEFNDIALDDDSFSPIALTALPSNQETPDSQPENETSSRPNSTSLPNISTLQFSPPKSHRKTASTTTIRSGHEPTASVFMNRLDLQENGGKARGSIDGQVKLQEEFARLQERETEVNTAKEGAIDWDFWGAVISDYGGFASERPEELAQAIQRGIPPTLRGMMWQHMAASKDPELETTYLNLLKEPSKHEKAIKNDLGRTLPHHAVFTDGQGIGQENLYNVLKAYSLYDPLVGYCQGLPFIVAILLLNMPDEEAFSLLVRLMSVYDLQGHFLPEMPKLHMRLFQFDRLVEDMLPVLHVHFLRQGIKSTMYCSQWFLTLFSYRFPLDIVFRIYDNCLANGIEAIFGFSIILLKKNEDTLLSLKFDEILAFLNTKLLDCYLIEGESGLADDSAKYRVDDFVTDAVSLRITPFMLDCYRHEYEDNLREINKHAIQIDELRSTNRSLLTQVKALENSLAQLNVEHVEVLNELVKQRLKNEEMEEELVRYKLLYAEAMDQQEGANTSNRISLAQMMQSLKRGSTGKGVLLFSGHFLSPAMFVLELVVPIGLGFSFLWQPVLAYIPASPTNSTHDAIAGGLNITDISSLRIQWYSNGSVTLSYFEHVSYQLAGNDSKGISKGALVHFSEEMADTFTAPTLTPWIALVSCDKNATNASMEVDIFTLARDKGAVSALLFSLYSTACVINREYSDPATFDQVFDIFSTQSSTSSHLIEYQFGQLSANKSLRNYNSAMLNNSANDIQRSINEGVPVSPGYLLTVLQAYNAIDNTSGPGNPTSDATSAGTGNNPPNTALAMIILYAITGCVSALFCIVIISGAIRAIRHPERYGPRARMGGDGGPPQSRARGLTRAILDTFPIVKFGSNQAGPSQSPSSPRYPLDKDSEVQSSSYNIEMGAIPTGSGANTLADAGLNLAESSSCSAPGSRQTDQEQELQDHNSSGSRDIPNSHSLSALQNASDNLASRQRPFVGLGEGTSRDIPPESSLPAQDDVVPASIGRETCPICIVDFEEGDDIRVLPCEGKHCFHQNCVDPWLLKLSSSCPICRHDFLALEHMIAGHEDDEHDFEQGEIDEQVPHARGNGNRGRFSRYLRFAHRRQRRRRGDEADPTDPYMPTAPSTSMYSGM</sequence>
<evidence type="ECO:0000313" key="2">
    <source>
        <dbReference type="Proteomes" id="UP000664032"/>
    </source>
</evidence>